<accession>A0A1M7NM55</accession>
<evidence type="ECO:0000256" key="6">
    <source>
        <dbReference type="SAM" id="SignalP"/>
    </source>
</evidence>
<comment type="catalytic activity">
    <reaction evidence="1">
        <text>Hydrolysis of terminal non-reducing beta-D-galactose residues in beta-D-galactosides.</text>
        <dbReference type="EC" id="3.2.1.23"/>
    </reaction>
</comment>
<dbReference type="STRING" id="143223.SAMN05878281_3282"/>
<dbReference type="InterPro" id="IPR006104">
    <property type="entry name" value="Glyco_hydro_2_N"/>
</dbReference>
<dbReference type="EMBL" id="LT670848">
    <property type="protein sequence ID" value="SHN05077.1"/>
    <property type="molecule type" value="Genomic_DNA"/>
</dbReference>
<comment type="similarity">
    <text evidence="2">Belongs to the glycosyl hydrolase 2 family.</text>
</comment>
<organism evidence="8 9">
    <name type="scientific">Salegentibacter salegens</name>
    <dbReference type="NCBI Taxonomy" id="143223"/>
    <lineage>
        <taxon>Bacteria</taxon>
        <taxon>Pseudomonadati</taxon>
        <taxon>Bacteroidota</taxon>
        <taxon>Flavobacteriia</taxon>
        <taxon>Flavobacteriales</taxon>
        <taxon>Flavobacteriaceae</taxon>
        <taxon>Salegentibacter</taxon>
    </lineage>
</organism>
<dbReference type="PANTHER" id="PTHR46323:SF2">
    <property type="entry name" value="BETA-GALACTOSIDASE"/>
    <property type="match status" value="1"/>
</dbReference>
<evidence type="ECO:0000256" key="5">
    <source>
        <dbReference type="ARBA" id="ARBA00023295"/>
    </source>
</evidence>
<dbReference type="PANTHER" id="PTHR46323">
    <property type="entry name" value="BETA-GALACTOSIDASE"/>
    <property type="match status" value="1"/>
</dbReference>
<evidence type="ECO:0000256" key="2">
    <source>
        <dbReference type="ARBA" id="ARBA00007401"/>
    </source>
</evidence>
<dbReference type="InterPro" id="IPR008979">
    <property type="entry name" value="Galactose-bd-like_sf"/>
</dbReference>
<dbReference type="SUPFAM" id="SSF49785">
    <property type="entry name" value="Galactose-binding domain-like"/>
    <property type="match status" value="1"/>
</dbReference>
<feature type="chain" id="PRO_5012387434" description="beta-galactosidase" evidence="6">
    <location>
        <begin position="22"/>
        <end position="366"/>
    </location>
</feature>
<dbReference type="OrthoDB" id="9801077at2"/>
<keyword evidence="5" id="KW-0326">Glycosidase</keyword>
<dbReference type="Proteomes" id="UP000190235">
    <property type="component" value="Chromosome I"/>
</dbReference>
<dbReference type="InterPro" id="IPR050347">
    <property type="entry name" value="Bact_Beta-galactosidase"/>
</dbReference>
<dbReference type="Gene3D" id="2.60.40.10">
    <property type="entry name" value="Immunoglobulins"/>
    <property type="match status" value="1"/>
</dbReference>
<name>A0A1M7NM55_9FLAO</name>
<evidence type="ECO:0000259" key="7">
    <source>
        <dbReference type="Pfam" id="PF02837"/>
    </source>
</evidence>
<evidence type="ECO:0000313" key="8">
    <source>
        <dbReference type="EMBL" id="SHN05077.1"/>
    </source>
</evidence>
<keyword evidence="6" id="KW-0732">Signal</keyword>
<dbReference type="EC" id="3.2.1.23" evidence="3"/>
<evidence type="ECO:0000256" key="1">
    <source>
        <dbReference type="ARBA" id="ARBA00001412"/>
    </source>
</evidence>
<reference evidence="9" key="1">
    <citation type="submission" date="2016-11" db="EMBL/GenBank/DDBJ databases">
        <authorList>
            <person name="Varghese N."/>
            <person name="Submissions S."/>
        </authorList>
    </citation>
    <scope>NUCLEOTIDE SEQUENCE [LARGE SCALE GENOMIC DNA]</scope>
    <source>
        <strain evidence="9">ACAM 48</strain>
    </source>
</reference>
<proteinExistence type="inferred from homology"/>
<dbReference type="InterPro" id="IPR013783">
    <property type="entry name" value="Ig-like_fold"/>
</dbReference>
<sequence length="366" mass="43019">MIKIIFPVPFFFLFCFTSIFAQHQNDIDVFQNPNYQEENRLPMRASYFPFENKELAHLGDKSKSNRFLDLNGTWKFLWKEHYKYLPENFQSENFDDSNWDDFKVPANWEFNGYGTPIYVNHPFEFAVENPNPPLIENEKQPTGVYRRNFKLPETWKNQQVFLHLGAVKSAFKLYVNGEYVGMGEDSKLESEFELTDYLQSGENLITLEVRRWSDGSYLEAQDFWRISGIQRNVYLYARPQVHFYDLFVKSGLINNYRDGELSFDIELWNRTNTDQGENSVEVLLKNNNGIILYKEEKPTIGLKRKNGKTMLRFEEEIKNVNAWSAETPGVLAQLCLLLLPGVPPGEENFSFSFHWWLSPTLADLQI</sequence>
<dbReference type="GO" id="GO:0009341">
    <property type="term" value="C:beta-galactosidase complex"/>
    <property type="evidence" value="ECO:0007669"/>
    <property type="project" value="TreeGrafter"/>
</dbReference>
<dbReference type="SUPFAM" id="SSF49303">
    <property type="entry name" value="beta-Galactosidase/glucuronidase domain"/>
    <property type="match status" value="1"/>
</dbReference>
<keyword evidence="9" id="KW-1185">Reference proteome</keyword>
<dbReference type="AlphaFoldDB" id="A0A1M7NM55"/>
<feature type="signal peptide" evidence="6">
    <location>
        <begin position="1"/>
        <end position="21"/>
    </location>
</feature>
<evidence type="ECO:0000313" key="9">
    <source>
        <dbReference type="Proteomes" id="UP000190235"/>
    </source>
</evidence>
<dbReference type="RefSeq" id="WP_079736188.1">
    <property type="nucleotide sequence ID" value="NZ_LT670848.1"/>
</dbReference>
<dbReference type="GO" id="GO:0005990">
    <property type="term" value="P:lactose catabolic process"/>
    <property type="evidence" value="ECO:0007669"/>
    <property type="project" value="TreeGrafter"/>
</dbReference>
<dbReference type="InterPro" id="IPR036156">
    <property type="entry name" value="Beta-gal/glucu_dom_sf"/>
</dbReference>
<evidence type="ECO:0000256" key="4">
    <source>
        <dbReference type="ARBA" id="ARBA00022801"/>
    </source>
</evidence>
<dbReference type="GO" id="GO:0004565">
    <property type="term" value="F:beta-galactosidase activity"/>
    <property type="evidence" value="ECO:0007669"/>
    <property type="project" value="UniProtKB-EC"/>
</dbReference>
<feature type="domain" description="Glycosyl hydrolases family 2 sugar binding" evidence="7">
    <location>
        <begin position="69"/>
        <end position="239"/>
    </location>
</feature>
<keyword evidence="4 8" id="KW-0378">Hydrolase</keyword>
<dbReference type="Gene3D" id="2.60.120.260">
    <property type="entry name" value="Galactose-binding domain-like"/>
    <property type="match status" value="1"/>
</dbReference>
<protein>
    <recommendedName>
        <fullName evidence="3">beta-galactosidase</fullName>
        <ecNumber evidence="3">3.2.1.23</ecNumber>
    </recommendedName>
</protein>
<dbReference type="Pfam" id="PF02837">
    <property type="entry name" value="Glyco_hydro_2_N"/>
    <property type="match status" value="1"/>
</dbReference>
<evidence type="ECO:0000256" key="3">
    <source>
        <dbReference type="ARBA" id="ARBA00012756"/>
    </source>
</evidence>
<gene>
    <name evidence="8" type="ORF">SAMN05878281_3282</name>
</gene>